<dbReference type="AlphaFoldDB" id="A0A7D7N6S8"/>
<dbReference type="Proteomes" id="UP000514752">
    <property type="component" value="Chromosome"/>
</dbReference>
<evidence type="ECO:0000313" key="4">
    <source>
        <dbReference type="Proteomes" id="UP000514752"/>
    </source>
</evidence>
<dbReference type="SUPFAM" id="SSF82771">
    <property type="entry name" value="GIY-YIG endonuclease"/>
    <property type="match status" value="1"/>
</dbReference>
<dbReference type="RefSeq" id="WP_182123035.1">
    <property type="nucleotide sequence ID" value="NZ_CP059567.1"/>
</dbReference>
<dbReference type="PANTHER" id="PTHR34477">
    <property type="entry name" value="UPF0213 PROTEIN YHBQ"/>
    <property type="match status" value="1"/>
</dbReference>
<dbReference type="Gene3D" id="3.40.1440.10">
    <property type="entry name" value="GIY-YIG endonuclease"/>
    <property type="match status" value="1"/>
</dbReference>
<dbReference type="InterPro" id="IPR000305">
    <property type="entry name" value="GIY-YIG_endonuc"/>
</dbReference>
<dbReference type="InterPro" id="IPR035901">
    <property type="entry name" value="GIY-YIG_endonuc_sf"/>
</dbReference>
<proteinExistence type="inferred from homology"/>
<dbReference type="PANTHER" id="PTHR34477:SF1">
    <property type="entry name" value="UPF0213 PROTEIN YHBQ"/>
    <property type="match status" value="1"/>
</dbReference>
<dbReference type="CDD" id="cd10456">
    <property type="entry name" value="GIY-YIG_UPF0213"/>
    <property type="match status" value="1"/>
</dbReference>
<evidence type="ECO:0000256" key="1">
    <source>
        <dbReference type="ARBA" id="ARBA00007435"/>
    </source>
</evidence>
<protein>
    <submittedName>
        <fullName evidence="3">GIY-YIG nuclease family protein</fullName>
    </submittedName>
</protein>
<accession>A0A7D7N6S8</accession>
<reference evidence="3 4" key="1">
    <citation type="submission" date="2020-07" db="EMBL/GenBank/DDBJ databases">
        <title>Genomic diversity of species in the Neisseriaceae family.</title>
        <authorList>
            <person name="Vincent A.T."/>
            <person name="Bernet E."/>
            <person name="Veyrier F.J."/>
        </authorList>
    </citation>
    <scope>NUCLEOTIDE SEQUENCE [LARGE SCALE GENOMIC DNA]</scope>
    <source>
        <strain evidence="3 4">DSM 22244</strain>
    </source>
</reference>
<name>A0A7D7N6S8_9NEIS</name>
<gene>
    <name evidence="3" type="ORF">H3L94_05735</name>
</gene>
<dbReference type="EMBL" id="CP059567">
    <property type="protein sequence ID" value="QMT41520.1"/>
    <property type="molecule type" value="Genomic_DNA"/>
</dbReference>
<dbReference type="KEGG" id="nsg:H3L94_05735"/>
<dbReference type="InterPro" id="IPR050190">
    <property type="entry name" value="UPF0213_domain"/>
</dbReference>
<sequence length="112" mass="12734">MDQSLDCGNTAADVCKAEAANQWCVYLIRCADDTFYCGISNRPALRWAAHCAGQAARYTRSRGVKEMRLLSVGLSRSAAGREEWRIKQLNRQQKQLLWAAVVETDRIWRQEA</sequence>
<evidence type="ECO:0000259" key="2">
    <source>
        <dbReference type="PROSITE" id="PS50164"/>
    </source>
</evidence>
<dbReference type="PROSITE" id="PS50164">
    <property type="entry name" value="GIY_YIG"/>
    <property type="match status" value="1"/>
</dbReference>
<feature type="domain" description="GIY-YIG" evidence="2">
    <location>
        <begin position="21"/>
        <end position="96"/>
    </location>
</feature>
<organism evidence="3 4">
    <name type="scientific">Neisseria shayeganii</name>
    <dbReference type="NCBI Taxonomy" id="607712"/>
    <lineage>
        <taxon>Bacteria</taxon>
        <taxon>Pseudomonadati</taxon>
        <taxon>Pseudomonadota</taxon>
        <taxon>Betaproteobacteria</taxon>
        <taxon>Neisseriales</taxon>
        <taxon>Neisseriaceae</taxon>
        <taxon>Neisseria</taxon>
    </lineage>
</organism>
<comment type="similarity">
    <text evidence="1">Belongs to the UPF0213 family.</text>
</comment>
<evidence type="ECO:0000313" key="3">
    <source>
        <dbReference type="EMBL" id="QMT41520.1"/>
    </source>
</evidence>
<dbReference type="Pfam" id="PF01541">
    <property type="entry name" value="GIY-YIG"/>
    <property type="match status" value="1"/>
</dbReference>